<evidence type="ECO:0000313" key="1">
    <source>
        <dbReference type="EMBL" id="CDW36642.1"/>
    </source>
</evidence>
<dbReference type="EMBL" id="HACA01019281">
    <property type="protein sequence ID" value="CDW36642.1"/>
    <property type="molecule type" value="Transcribed_RNA"/>
</dbReference>
<reference evidence="1" key="1">
    <citation type="submission" date="2014-05" db="EMBL/GenBank/DDBJ databases">
        <authorList>
            <person name="Chronopoulou M."/>
        </authorList>
    </citation>
    <scope>NUCLEOTIDE SEQUENCE</scope>
    <source>
        <tissue evidence="1">Whole organism</tissue>
    </source>
</reference>
<protein>
    <submittedName>
        <fullName evidence="1">Uncharacterized protein</fullName>
    </submittedName>
</protein>
<proteinExistence type="predicted"/>
<sequence>IFLKTLLTNVLKNKIFKPLLENHRGFNLFDISSIKSNNSLNPLPVAGTSFENFVLGVVGQDLRDFRLQVILISAWSFICDSIDCAHQNV</sequence>
<accession>A0A0K2UFA5</accession>
<name>A0A0K2UFA5_LEPSM</name>
<dbReference type="AlphaFoldDB" id="A0A0K2UFA5"/>
<organism evidence="1">
    <name type="scientific">Lepeophtheirus salmonis</name>
    <name type="common">Salmon louse</name>
    <name type="synonym">Caligus salmonis</name>
    <dbReference type="NCBI Taxonomy" id="72036"/>
    <lineage>
        <taxon>Eukaryota</taxon>
        <taxon>Metazoa</taxon>
        <taxon>Ecdysozoa</taxon>
        <taxon>Arthropoda</taxon>
        <taxon>Crustacea</taxon>
        <taxon>Multicrustacea</taxon>
        <taxon>Hexanauplia</taxon>
        <taxon>Copepoda</taxon>
        <taxon>Siphonostomatoida</taxon>
        <taxon>Caligidae</taxon>
        <taxon>Lepeophtheirus</taxon>
    </lineage>
</organism>
<feature type="non-terminal residue" evidence="1">
    <location>
        <position position="1"/>
    </location>
</feature>